<comment type="caution">
    <text evidence="1">The sequence shown here is derived from an EMBL/GenBank/DDBJ whole genome shotgun (WGS) entry which is preliminary data.</text>
</comment>
<evidence type="ECO:0000313" key="2">
    <source>
        <dbReference type="Proteomes" id="UP000814140"/>
    </source>
</evidence>
<sequence>MVNLASLFPNVWSHVLPARLRRLSAKCLAISWKDLGIPLRGSQDFSGHVPCPSPCQLIQF</sequence>
<name>A0ACB8SEK6_9AGAM</name>
<keyword evidence="2" id="KW-1185">Reference proteome</keyword>
<protein>
    <submittedName>
        <fullName evidence="1">Uncharacterized protein</fullName>
    </submittedName>
</protein>
<reference evidence="1" key="1">
    <citation type="submission" date="2021-03" db="EMBL/GenBank/DDBJ databases">
        <authorList>
            <consortium name="DOE Joint Genome Institute"/>
            <person name="Ahrendt S."/>
            <person name="Looney B.P."/>
            <person name="Miyauchi S."/>
            <person name="Morin E."/>
            <person name="Drula E."/>
            <person name="Courty P.E."/>
            <person name="Chicoki N."/>
            <person name="Fauchery L."/>
            <person name="Kohler A."/>
            <person name="Kuo A."/>
            <person name="Labutti K."/>
            <person name="Pangilinan J."/>
            <person name="Lipzen A."/>
            <person name="Riley R."/>
            <person name="Andreopoulos W."/>
            <person name="He G."/>
            <person name="Johnson J."/>
            <person name="Barry K.W."/>
            <person name="Grigoriev I.V."/>
            <person name="Nagy L."/>
            <person name="Hibbett D."/>
            <person name="Henrissat B."/>
            <person name="Matheny P.B."/>
            <person name="Labbe J."/>
            <person name="Martin F."/>
        </authorList>
    </citation>
    <scope>NUCLEOTIDE SEQUENCE</scope>
    <source>
        <strain evidence="1">HHB10654</strain>
    </source>
</reference>
<gene>
    <name evidence="1" type="ORF">BV25DRAFT_1833580</name>
</gene>
<proteinExistence type="predicted"/>
<organism evidence="1 2">
    <name type="scientific">Artomyces pyxidatus</name>
    <dbReference type="NCBI Taxonomy" id="48021"/>
    <lineage>
        <taxon>Eukaryota</taxon>
        <taxon>Fungi</taxon>
        <taxon>Dikarya</taxon>
        <taxon>Basidiomycota</taxon>
        <taxon>Agaricomycotina</taxon>
        <taxon>Agaricomycetes</taxon>
        <taxon>Russulales</taxon>
        <taxon>Auriscalpiaceae</taxon>
        <taxon>Artomyces</taxon>
    </lineage>
</organism>
<dbReference type="Proteomes" id="UP000814140">
    <property type="component" value="Unassembled WGS sequence"/>
</dbReference>
<accession>A0ACB8SEK6</accession>
<evidence type="ECO:0000313" key="1">
    <source>
        <dbReference type="EMBL" id="KAI0054612.1"/>
    </source>
</evidence>
<dbReference type="EMBL" id="MU277378">
    <property type="protein sequence ID" value="KAI0054612.1"/>
    <property type="molecule type" value="Genomic_DNA"/>
</dbReference>
<reference evidence="1" key="2">
    <citation type="journal article" date="2022" name="New Phytol.">
        <title>Evolutionary transition to the ectomycorrhizal habit in the genomes of a hyperdiverse lineage of mushroom-forming fungi.</title>
        <authorList>
            <person name="Looney B."/>
            <person name="Miyauchi S."/>
            <person name="Morin E."/>
            <person name="Drula E."/>
            <person name="Courty P.E."/>
            <person name="Kohler A."/>
            <person name="Kuo A."/>
            <person name="LaButti K."/>
            <person name="Pangilinan J."/>
            <person name="Lipzen A."/>
            <person name="Riley R."/>
            <person name="Andreopoulos W."/>
            <person name="He G."/>
            <person name="Johnson J."/>
            <person name="Nolan M."/>
            <person name="Tritt A."/>
            <person name="Barry K.W."/>
            <person name="Grigoriev I.V."/>
            <person name="Nagy L.G."/>
            <person name="Hibbett D."/>
            <person name="Henrissat B."/>
            <person name="Matheny P.B."/>
            <person name="Labbe J."/>
            <person name="Martin F.M."/>
        </authorList>
    </citation>
    <scope>NUCLEOTIDE SEQUENCE</scope>
    <source>
        <strain evidence="1">HHB10654</strain>
    </source>
</reference>